<dbReference type="RefSeq" id="WP_035199577.1">
    <property type="nucleotide sequence ID" value="NZ_CP072746.1"/>
</dbReference>
<accession>A0AA44F2G1</accession>
<gene>
    <name evidence="3" type="ORF">A6U91_06300</name>
    <name evidence="2" type="ORF">G6M46_08540</name>
</gene>
<dbReference type="PANTHER" id="PTHR36836">
    <property type="entry name" value="COLANIC ACID BIOSYNTHESIS PROTEIN WCAK"/>
    <property type="match status" value="1"/>
</dbReference>
<dbReference type="AlphaFoldDB" id="A0AA44F2G1"/>
<organism evidence="2 5">
    <name type="scientific">Agrobacterium tumefaciens</name>
    <dbReference type="NCBI Taxonomy" id="358"/>
    <lineage>
        <taxon>Bacteria</taxon>
        <taxon>Pseudomonadati</taxon>
        <taxon>Pseudomonadota</taxon>
        <taxon>Alphaproteobacteria</taxon>
        <taxon>Hyphomicrobiales</taxon>
        <taxon>Rhizobiaceae</taxon>
        <taxon>Rhizobium/Agrobacterium group</taxon>
        <taxon>Agrobacterium</taxon>
        <taxon>Agrobacterium tumefaciens complex</taxon>
    </lineage>
</organism>
<evidence type="ECO:0000313" key="2">
    <source>
        <dbReference type="EMBL" id="NTC28201.1"/>
    </source>
</evidence>
<dbReference type="Proteomes" id="UP000702952">
    <property type="component" value="Unassembled WGS sequence"/>
</dbReference>
<dbReference type="Pfam" id="PF04230">
    <property type="entry name" value="PS_pyruv_trans"/>
    <property type="match status" value="1"/>
</dbReference>
<reference evidence="2" key="2">
    <citation type="journal article" date="2020" name="Science">
        <title>Unexpected conservation and global transmission of agrobacterial virulence plasmids.</title>
        <authorList>
            <person name="Weisberg A.J."/>
            <person name="Davis E.W. 2nd"/>
            <person name="Tabima J."/>
            <person name="Belcher M.S."/>
            <person name="Miller M."/>
            <person name="Kuo C.H."/>
            <person name="Loper J.E."/>
            <person name="Grunwald N.J."/>
            <person name="Putnam M.L."/>
            <person name="Chang J.H."/>
        </authorList>
    </citation>
    <scope>NUCLEOTIDE SEQUENCE</scope>
    <source>
        <strain evidence="2">17-1853-1a</strain>
    </source>
</reference>
<dbReference type="SUPFAM" id="SSF53756">
    <property type="entry name" value="UDP-Glycosyltransferase/glycogen phosphorylase"/>
    <property type="match status" value="1"/>
</dbReference>
<dbReference type="EMBL" id="JAAMAY010000014">
    <property type="protein sequence ID" value="NTC28201.1"/>
    <property type="molecule type" value="Genomic_DNA"/>
</dbReference>
<evidence type="ECO:0000313" key="3">
    <source>
        <dbReference type="EMBL" id="OCJ37812.1"/>
    </source>
</evidence>
<evidence type="ECO:0000313" key="4">
    <source>
        <dbReference type="Proteomes" id="UP000093451"/>
    </source>
</evidence>
<reference evidence="3 4" key="1">
    <citation type="journal article" date="2016" name="PeerJ">
        <title>Gall-ID: tools for genotyping gall-causing phytopathogenic bacteria.</title>
        <authorList>
            <person name="Davis E.W.II."/>
            <person name="Weisberg A.J."/>
            <person name="Tabima J.F."/>
            <person name="Grunwald N.J."/>
            <person name="Chang J.H."/>
        </authorList>
    </citation>
    <scope>NUCLEOTIDE SEQUENCE [LARGE SCALE GENOMIC DNA]</scope>
    <source>
        <strain evidence="3 4">N2/73</strain>
    </source>
</reference>
<dbReference type="InterPro" id="IPR007345">
    <property type="entry name" value="Polysacch_pyruvyl_Trfase"/>
</dbReference>
<name>A0AA44F2G1_AGRTU</name>
<sequence>MRKLVKKILPAPLRRKLVQYNERRNLDNAVQQLFNDLQELKHSIKPINVGDRLNRLLIVAGDPITLFGSAGDDAMITATVQNARASNPDVEIDILVDGTNFGDSALQRGFVTVDIFGKPDFIQALAQQFSVRKYDCIVVVGADVMDGYYHPLVSAKLLASADLAAAAGIKNVILGFSFNETPHPALAKFYSSLHPGVSLNVRDVVSLERLNAFATAKAALVSDSAFSLVPSEPDEDTISWIARKRAEGYRVMGFNLHPMLFKNADSAQIAAIIRRGAEALEFVADARPVCWLVIPHDYRKDVGDQACLKAITELAPSSQTDRVRYLDGRWPAPVLKGVAGKLDGLVSGRMHLAIAALGKGVPVICIAYQGKFEGLYQHFGLSAAELLSPAKFHTDDGIKNALINFVDQADEIREKVGKKLPEILDLSKRNFQVFETFAKQP</sequence>
<proteinExistence type="predicted"/>
<protein>
    <recommendedName>
        <fullName evidence="1">Polysaccharide pyruvyl transferase domain-containing protein</fullName>
    </recommendedName>
</protein>
<evidence type="ECO:0000259" key="1">
    <source>
        <dbReference type="Pfam" id="PF04230"/>
    </source>
</evidence>
<comment type="caution">
    <text evidence="2">The sequence shown here is derived from an EMBL/GenBank/DDBJ whole genome shotgun (WGS) entry which is preliminary data.</text>
</comment>
<evidence type="ECO:0000313" key="5">
    <source>
        <dbReference type="Proteomes" id="UP000702952"/>
    </source>
</evidence>
<dbReference type="Proteomes" id="UP000093451">
    <property type="component" value="Unassembled WGS sequence"/>
</dbReference>
<feature type="domain" description="Polysaccharide pyruvyl transferase" evidence="1">
    <location>
        <begin position="71"/>
        <end position="369"/>
    </location>
</feature>
<dbReference type="PANTHER" id="PTHR36836:SF1">
    <property type="entry name" value="COLANIC ACID BIOSYNTHESIS PROTEIN WCAK"/>
    <property type="match status" value="1"/>
</dbReference>
<dbReference type="EMBL" id="LXKT01000013">
    <property type="protein sequence ID" value="OCJ37812.1"/>
    <property type="molecule type" value="Genomic_DNA"/>
</dbReference>